<evidence type="ECO:0000313" key="2">
    <source>
        <dbReference type="EMBL" id="KAB0666923.1"/>
    </source>
</evidence>
<feature type="domain" description="AAA+ ATPase" evidence="1">
    <location>
        <begin position="198"/>
        <end position="380"/>
    </location>
</feature>
<protein>
    <submittedName>
        <fullName evidence="2">ATPase</fullName>
    </submittedName>
</protein>
<dbReference type="Gene3D" id="3.40.50.300">
    <property type="entry name" value="P-loop containing nucleotide triphosphate hydrolases"/>
    <property type="match status" value="1"/>
</dbReference>
<dbReference type="InterPro" id="IPR027417">
    <property type="entry name" value="P-loop_NTPase"/>
</dbReference>
<comment type="caution">
    <text evidence="2">The sequence shown here is derived from an EMBL/GenBank/DDBJ whole genome shotgun (WGS) entry which is preliminary data.</text>
</comment>
<evidence type="ECO:0000259" key="1">
    <source>
        <dbReference type="SMART" id="SM00382"/>
    </source>
</evidence>
<dbReference type="InterPro" id="IPR003593">
    <property type="entry name" value="AAA+_ATPase"/>
</dbReference>
<keyword evidence="3" id="KW-1185">Reference proteome</keyword>
<sequence length="461" mass="52315">MKRWIESLGIPAAEMKKAHVRQLLHGGKLTESLLTLGLISSKQLIEFELQIPKPPTTIERTGLQLTFITDLATKHILFMGEFDQQELAERICLPVNLVDKVMEQLRRAKLVEVLGAGGYSSGTYRYLITDAGKKRAQELLDICRYVGPTPVSLDDYVRMVDGQTIRLVAIDQQQINEAFAHLVVSPQLLKTIGPAISSGRSIFLYGPSGNGKTAIAEAIGRVFQDPIFVPHALYVAGQIITVYDPVTHFPVSDEDQEPRADRRWIRVKRPVVMAGGELTLSMLDLTFNQVTKYYEAPLQMKANNGIFLIDDFGRQQVEPKILLNRWIVPLERRVDFMGLHTGMKFTIPFDLLVLFATNIEPGELVDEAFLRRIRYKVRIDHPSIAEYEDIFKRVCEVNGVEFQPPVFNYLTNELYGKSPNPMAACHPRDIIDHLVDQARFHKTKPVLTKEAIDQAWKTYFV</sequence>
<accession>A0A7J4ZUB5</accession>
<dbReference type="EMBL" id="VZQZ01000002">
    <property type="protein sequence ID" value="KAB0666923.1"/>
    <property type="molecule type" value="Genomic_DNA"/>
</dbReference>
<proteinExistence type="predicted"/>
<reference evidence="2 3" key="1">
    <citation type="submission" date="2019-09" db="EMBL/GenBank/DDBJ databases">
        <title>Geobacter sp. Red96, a novel strain isolated from paddy soil.</title>
        <authorList>
            <person name="Xu Z."/>
            <person name="Masuda Y."/>
            <person name="Itoh H."/>
            <person name="Senoo K."/>
        </authorList>
    </citation>
    <scope>NUCLEOTIDE SEQUENCE [LARGE SCALE GENOMIC DNA]</scope>
    <source>
        <strain evidence="2 3">Red96</strain>
    </source>
</reference>
<evidence type="ECO:0000313" key="3">
    <source>
        <dbReference type="Proteomes" id="UP000420562"/>
    </source>
</evidence>
<dbReference type="Proteomes" id="UP000420562">
    <property type="component" value="Unassembled WGS sequence"/>
</dbReference>
<dbReference type="SUPFAM" id="SSF52540">
    <property type="entry name" value="P-loop containing nucleoside triphosphate hydrolases"/>
    <property type="match status" value="1"/>
</dbReference>
<organism evidence="2 3">
    <name type="scientific">Oryzomonas japonica</name>
    <dbReference type="NCBI Taxonomy" id="2603858"/>
    <lineage>
        <taxon>Bacteria</taxon>
        <taxon>Pseudomonadati</taxon>
        <taxon>Thermodesulfobacteriota</taxon>
        <taxon>Desulfuromonadia</taxon>
        <taxon>Geobacterales</taxon>
        <taxon>Geobacteraceae</taxon>
        <taxon>Oryzomonas</taxon>
    </lineage>
</organism>
<dbReference type="AlphaFoldDB" id="A0A7J4ZUB5"/>
<dbReference type="SMART" id="SM00382">
    <property type="entry name" value="AAA"/>
    <property type="match status" value="1"/>
</dbReference>
<gene>
    <name evidence="2" type="ORF">F6V25_03740</name>
</gene>
<name>A0A7J4ZUB5_9BACT</name>